<dbReference type="AlphaFoldDB" id="K2N4U4"/>
<reference evidence="1 2" key="1">
    <citation type="journal article" date="2012" name="J. Bacteriol.">
        <title>Genome Sequence of Nitratireductor indicus Type Strain C115.</title>
        <authorList>
            <person name="Lai Q."/>
            <person name="Li G."/>
            <person name="Yu Z."/>
            <person name="Shao Z."/>
        </authorList>
    </citation>
    <scope>NUCLEOTIDE SEQUENCE [LARGE SCALE GENOMIC DNA]</scope>
    <source>
        <strain evidence="1 2">C115</strain>
    </source>
</reference>
<dbReference type="RefSeq" id="WP_009450364.1">
    <property type="nucleotide sequence ID" value="NZ_AMSI01000006.1"/>
</dbReference>
<evidence type="ECO:0000313" key="1">
    <source>
        <dbReference type="EMBL" id="EKF42413.1"/>
    </source>
</evidence>
<proteinExistence type="predicted"/>
<sequence>MAGKFRKLNEAGIAAFTDYIRDGAEGPPPYHLLESPETSAPLDFHIEPGTGQFDDRYMFGVYLNTLLKQFDAAAISGDKGLWSALALHWFDRLCPPDAGGNRSPKQEYLYALSSDYRHYYRHLVRSPWQLVKDHGEASRFLLIAPRKSAHPLSVHGEILEQFGGRQQVLGSRPIIKAANKLYFDNGKSRPRTGVAGNGRGSARRFGLVLRQLDLTYDPECMADSAFIGILPDEFEKWRKLMTAGQVKAA</sequence>
<dbReference type="OrthoDB" id="8445622at2"/>
<dbReference type="STRING" id="721133.SAMN05216176_10659"/>
<name>K2N4U4_9HYPH</name>
<evidence type="ECO:0000313" key="2">
    <source>
        <dbReference type="Proteomes" id="UP000007374"/>
    </source>
</evidence>
<protein>
    <submittedName>
        <fullName evidence="1">Uncharacterized protein</fullName>
    </submittedName>
</protein>
<accession>K2N4U4</accession>
<organism evidence="1 2">
    <name type="scientific">Nitratireductor indicus C115</name>
    <dbReference type="NCBI Taxonomy" id="1231190"/>
    <lineage>
        <taxon>Bacteria</taxon>
        <taxon>Pseudomonadati</taxon>
        <taxon>Pseudomonadota</taxon>
        <taxon>Alphaproteobacteria</taxon>
        <taxon>Hyphomicrobiales</taxon>
        <taxon>Phyllobacteriaceae</taxon>
        <taxon>Nitratireductor</taxon>
    </lineage>
</organism>
<gene>
    <name evidence="1" type="ORF">NA8A_10138</name>
</gene>
<comment type="caution">
    <text evidence="1">The sequence shown here is derived from an EMBL/GenBank/DDBJ whole genome shotgun (WGS) entry which is preliminary data.</text>
</comment>
<dbReference type="Proteomes" id="UP000007374">
    <property type="component" value="Unassembled WGS sequence"/>
</dbReference>
<keyword evidence="2" id="KW-1185">Reference proteome</keyword>
<dbReference type="eggNOG" id="ENOG5033AI1">
    <property type="taxonomic scope" value="Bacteria"/>
</dbReference>
<dbReference type="EMBL" id="AMSI01000006">
    <property type="protein sequence ID" value="EKF42413.1"/>
    <property type="molecule type" value="Genomic_DNA"/>
</dbReference>